<comment type="caution">
    <text evidence="1">The sequence shown here is derived from an EMBL/GenBank/DDBJ whole genome shotgun (WGS) entry which is preliminary data.</text>
</comment>
<sequence>MSLASSNIIFTSSDSVPAFFSDIASTSFLDIASYTSLGITFTVSLPP</sequence>
<dbReference type="AlphaFoldDB" id="A0A9N9EJY0"/>
<accession>A0A9N9EJY0</accession>
<gene>
    <name evidence="1" type="ORF">DERYTH_LOCUS11449</name>
</gene>
<reference evidence="1" key="1">
    <citation type="submission" date="2021-06" db="EMBL/GenBank/DDBJ databases">
        <authorList>
            <person name="Kallberg Y."/>
            <person name="Tangrot J."/>
            <person name="Rosling A."/>
        </authorList>
    </citation>
    <scope>NUCLEOTIDE SEQUENCE</scope>
    <source>
        <strain evidence="1">MA453B</strain>
    </source>
</reference>
<dbReference type="EMBL" id="CAJVPY010007077">
    <property type="protein sequence ID" value="CAG8674743.1"/>
    <property type="molecule type" value="Genomic_DNA"/>
</dbReference>
<evidence type="ECO:0000313" key="1">
    <source>
        <dbReference type="EMBL" id="CAG8674743.1"/>
    </source>
</evidence>
<dbReference type="Proteomes" id="UP000789405">
    <property type="component" value="Unassembled WGS sequence"/>
</dbReference>
<organism evidence="1 2">
    <name type="scientific">Dentiscutata erythropus</name>
    <dbReference type="NCBI Taxonomy" id="1348616"/>
    <lineage>
        <taxon>Eukaryota</taxon>
        <taxon>Fungi</taxon>
        <taxon>Fungi incertae sedis</taxon>
        <taxon>Mucoromycota</taxon>
        <taxon>Glomeromycotina</taxon>
        <taxon>Glomeromycetes</taxon>
        <taxon>Diversisporales</taxon>
        <taxon>Gigasporaceae</taxon>
        <taxon>Dentiscutata</taxon>
    </lineage>
</organism>
<feature type="non-terminal residue" evidence="1">
    <location>
        <position position="47"/>
    </location>
</feature>
<protein>
    <submittedName>
        <fullName evidence="1">7949_t:CDS:1</fullName>
    </submittedName>
</protein>
<keyword evidence="2" id="KW-1185">Reference proteome</keyword>
<proteinExistence type="predicted"/>
<name>A0A9N9EJY0_9GLOM</name>
<evidence type="ECO:0000313" key="2">
    <source>
        <dbReference type="Proteomes" id="UP000789405"/>
    </source>
</evidence>